<dbReference type="AlphaFoldDB" id="A0AA38FII1"/>
<evidence type="ECO:0000256" key="11">
    <source>
        <dbReference type="ARBA" id="ARBA00022741"/>
    </source>
</evidence>
<evidence type="ECO:0000256" key="13">
    <source>
        <dbReference type="ARBA" id="ARBA00022840"/>
    </source>
</evidence>
<evidence type="ECO:0000256" key="10">
    <source>
        <dbReference type="ARBA" id="ARBA00022734"/>
    </source>
</evidence>
<name>A0AA38FII1_TAXCH</name>
<comment type="subcellular location">
    <subcellularLocation>
        <location evidence="1">Cell membrane</location>
        <topology evidence="1">Single-pass type I membrane protein</topology>
    </subcellularLocation>
</comment>
<evidence type="ECO:0000256" key="19">
    <source>
        <dbReference type="SAM" id="Phobius"/>
    </source>
</evidence>
<feature type="binding site" evidence="17">
    <location>
        <position position="333"/>
    </location>
    <ligand>
        <name>ATP</name>
        <dbReference type="ChEBI" id="CHEBI:30616"/>
    </ligand>
</feature>
<evidence type="ECO:0000256" key="5">
    <source>
        <dbReference type="ARBA" id="ARBA00022475"/>
    </source>
</evidence>
<evidence type="ECO:0000256" key="7">
    <source>
        <dbReference type="ARBA" id="ARBA00022679"/>
    </source>
</evidence>
<dbReference type="InterPro" id="IPR013320">
    <property type="entry name" value="ConA-like_dom_sf"/>
</dbReference>
<keyword evidence="14 19" id="KW-1133">Transmembrane helix</keyword>
<comment type="similarity">
    <text evidence="2">In the N-terminal section; belongs to the leguminous lectin family.</text>
</comment>
<dbReference type="EMBL" id="JAHRHJ020000008">
    <property type="protein sequence ID" value="KAH9303760.1"/>
    <property type="molecule type" value="Genomic_DNA"/>
</dbReference>
<keyword evidence="11 17" id="KW-0547">Nucleotide-binding</keyword>
<evidence type="ECO:0000313" key="22">
    <source>
        <dbReference type="Proteomes" id="UP000824469"/>
    </source>
</evidence>
<dbReference type="Pfam" id="PF00139">
    <property type="entry name" value="Lectin_legB"/>
    <property type="match status" value="1"/>
</dbReference>
<keyword evidence="9" id="KW-0732">Signal</keyword>
<dbReference type="Proteomes" id="UP000824469">
    <property type="component" value="Unassembled WGS sequence"/>
</dbReference>
<dbReference type="PROSITE" id="PS50011">
    <property type="entry name" value="PROTEIN_KINASE_DOM"/>
    <property type="match status" value="1"/>
</dbReference>
<keyword evidence="16" id="KW-0325">Glycoprotein</keyword>
<feature type="transmembrane region" description="Helical" evidence="19">
    <location>
        <begin position="242"/>
        <end position="266"/>
    </location>
</feature>
<evidence type="ECO:0000256" key="17">
    <source>
        <dbReference type="PROSITE-ProRule" id="PRU10141"/>
    </source>
</evidence>
<dbReference type="SMART" id="SM00220">
    <property type="entry name" value="S_TKc"/>
    <property type="match status" value="1"/>
</dbReference>
<dbReference type="OMA" id="HIGINIH"/>
<dbReference type="CDD" id="cd06899">
    <property type="entry name" value="lectin_legume_LecRK_Arcelin_ConA"/>
    <property type="match status" value="1"/>
</dbReference>
<dbReference type="InterPro" id="IPR019825">
    <property type="entry name" value="Lectin_legB_Mn/Ca_BS"/>
</dbReference>
<evidence type="ECO:0000256" key="12">
    <source>
        <dbReference type="ARBA" id="ARBA00022777"/>
    </source>
</evidence>
<keyword evidence="8 19" id="KW-0812">Transmembrane</keyword>
<dbReference type="PROSITE" id="PS00108">
    <property type="entry name" value="PROTEIN_KINASE_ST"/>
    <property type="match status" value="1"/>
</dbReference>
<keyword evidence="7" id="KW-0808">Transferase</keyword>
<dbReference type="GO" id="GO:0004674">
    <property type="term" value="F:protein serine/threonine kinase activity"/>
    <property type="evidence" value="ECO:0007669"/>
    <property type="project" value="UniProtKB-KW"/>
</dbReference>
<dbReference type="Gene3D" id="3.30.200.20">
    <property type="entry name" value="Phosphorylase Kinase, domain 1"/>
    <property type="match status" value="1"/>
</dbReference>
<evidence type="ECO:0000256" key="8">
    <source>
        <dbReference type="ARBA" id="ARBA00022692"/>
    </source>
</evidence>
<keyword evidence="22" id="KW-1185">Reference proteome</keyword>
<dbReference type="EC" id="2.7.11.1" evidence="4"/>
<evidence type="ECO:0000256" key="1">
    <source>
        <dbReference type="ARBA" id="ARBA00004251"/>
    </source>
</evidence>
<dbReference type="InterPro" id="IPR050528">
    <property type="entry name" value="L-type_Lectin-RKs"/>
</dbReference>
<dbReference type="InterPro" id="IPR008271">
    <property type="entry name" value="Ser/Thr_kinase_AS"/>
</dbReference>
<dbReference type="GO" id="GO:0005886">
    <property type="term" value="C:plasma membrane"/>
    <property type="evidence" value="ECO:0007669"/>
    <property type="project" value="UniProtKB-SubCell"/>
</dbReference>
<keyword evidence="5" id="KW-1003">Cell membrane</keyword>
<keyword evidence="12" id="KW-0418">Kinase</keyword>
<dbReference type="GO" id="GO:0005524">
    <property type="term" value="F:ATP binding"/>
    <property type="evidence" value="ECO:0007669"/>
    <property type="project" value="UniProtKB-UniRule"/>
</dbReference>
<dbReference type="PROSITE" id="PS00307">
    <property type="entry name" value="LECTIN_LEGUME_BETA"/>
    <property type="match status" value="1"/>
</dbReference>
<evidence type="ECO:0000256" key="6">
    <source>
        <dbReference type="ARBA" id="ARBA00022527"/>
    </source>
</evidence>
<feature type="domain" description="Protein kinase" evidence="20">
    <location>
        <begin position="304"/>
        <end position="608"/>
    </location>
</feature>
<evidence type="ECO:0000256" key="3">
    <source>
        <dbReference type="ARBA" id="ARBA00010217"/>
    </source>
</evidence>
<dbReference type="SUPFAM" id="SSF49899">
    <property type="entry name" value="Concanavalin A-like lectins/glucanases"/>
    <property type="match status" value="1"/>
</dbReference>
<dbReference type="Gene3D" id="2.60.120.200">
    <property type="match status" value="1"/>
</dbReference>
<evidence type="ECO:0000256" key="16">
    <source>
        <dbReference type="ARBA" id="ARBA00023180"/>
    </source>
</evidence>
<sequence length="608" mass="68303">MSQIVNINSTFELTNATKSLQGRGSVGRVAYVLPIPLWNISTKAVADFSTHFQFQINWTNQTTSEYHDKGGSGFVFFMASPDSGYYVPYTQCGRWFGLFNEQSNGDKSNQLVAVEFDTHKSAWDPDSNHVGIDVNSVISVDIVSLDQKLNDGKIWDARINYHGQENMLNVFVSCRLCNGRGPSMLSHKIKLTEYLPENIVVGFSAAAFESSEVHRLISWNFTSVIATSTTSLSKKRKIASKLITIVVSVCCLVTIISVISFVIHFYRRRKRLTSEEEESDVDMVLDHVPRKFSYAELSTGTNNFSEKEKLGQGGFGDVYKGVLMKSDEVVAVKRISAGSKQGKREYVAEITTITRLRHRNLGQLLGWCHEKSQLLLVYEYMPNGSLDNFLFEKRKGDLNWTCRYRIASDIASALLYLHELWDECVVHRDVKSSNVMLDSEFNAKLVTLDWHACFGAVALEIACGRRTLDLRLEKQKMRLVDWVWDLYGQGRLFDAADSGLNGEFNRAEMEMLMVMVIGLWCSHPDPSTRPRIRQVLQLLNFEIPMPNLPNTLPKAAYSPIEGGFFNGMSDFPLTHANSQEMAVLSSSALTDMPSTSSSSTAMSKSSMS</sequence>
<keyword evidence="15 19" id="KW-0472">Membrane</keyword>
<evidence type="ECO:0000256" key="18">
    <source>
        <dbReference type="SAM" id="MobiDB-lite"/>
    </source>
</evidence>
<comment type="similarity">
    <text evidence="3">In the C-terminal section; belongs to the protein kinase superfamily. Ser/Thr protein kinase family.</text>
</comment>
<protein>
    <recommendedName>
        <fullName evidence="4">non-specific serine/threonine protein kinase</fullName>
        <ecNumber evidence="4">2.7.11.1</ecNumber>
    </recommendedName>
</protein>
<dbReference type="Pfam" id="PF00069">
    <property type="entry name" value="Pkinase"/>
    <property type="match status" value="1"/>
</dbReference>
<dbReference type="PROSITE" id="PS00107">
    <property type="entry name" value="PROTEIN_KINASE_ATP"/>
    <property type="match status" value="1"/>
</dbReference>
<reference evidence="21 22" key="1">
    <citation type="journal article" date="2021" name="Nat. Plants">
        <title>The Taxus genome provides insights into paclitaxel biosynthesis.</title>
        <authorList>
            <person name="Xiong X."/>
            <person name="Gou J."/>
            <person name="Liao Q."/>
            <person name="Li Y."/>
            <person name="Zhou Q."/>
            <person name="Bi G."/>
            <person name="Li C."/>
            <person name="Du R."/>
            <person name="Wang X."/>
            <person name="Sun T."/>
            <person name="Guo L."/>
            <person name="Liang H."/>
            <person name="Lu P."/>
            <person name="Wu Y."/>
            <person name="Zhang Z."/>
            <person name="Ro D.K."/>
            <person name="Shang Y."/>
            <person name="Huang S."/>
            <person name="Yan J."/>
        </authorList>
    </citation>
    <scope>NUCLEOTIDE SEQUENCE [LARGE SCALE GENOMIC DNA]</scope>
    <source>
        <strain evidence="21">Ta-2019</strain>
    </source>
</reference>
<keyword evidence="6" id="KW-0723">Serine/threonine-protein kinase</keyword>
<dbReference type="FunFam" id="3.30.200.20:FF:000168">
    <property type="entry name" value="L-type lectin-domain containing receptor kinase IX.1"/>
    <property type="match status" value="1"/>
</dbReference>
<gene>
    <name evidence="21" type="ORF">KI387_008164</name>
</gene>
<evidence type="ECO:0000256" key="4">
    <source>
        <dbReference type="ARBA" id="ARBA00012513"/>
    </source>
</evidence>
<comment type="caution">
    <text evidence="21">The sequence shown here is derived from an EMBL/GenBank/DDBJ whole genome shotgun (WGS) entry which is preliminary data.</text>
</comment>
<dbReference type="GO" id="GO:0030246">
    <property type="term" value="F:carbohydrate binding"/>
    <property type="evidence" value="ECO:0007669"/>
    <property type="project" value="UniProtKB-KW"/>
</dbReference>
<evidence type="ECO:0000259" key="20">
    <source>
        <dbReference type="PROSITE" id="PS50011"/>
    </source>
</evidence>
<organism evidence="21 22">
    <name type="scientific">Taxus chinensis</name>
    <name type="common">Chinese yew</name>
    <name type="synonym">Taxus wallichiana var. chinensis</name>
    <dbReference type="NCBI Taxonomy" id="29808"/>
    <lineage>
        <taxon>Eukaryota</taxon>
        <taxon>Viridiplantae</taxon>
        <taxon>Streptophyta</taxon>
        <taxon>Embryophyta</taxon>
        <taxon>Tracheophyta</taxon>
        <taxon>Spermatophyta</taxon>
        <taxon>Pinopsida</taxon>
        <taxon>Pinidae</taxon>
        <taxon>Conifers II</taxon>
        <taxon>Cupressales</taxon>
        <taxon>Taxaceae</taxon>
        <taxon>Taxus</taxon>
    </lineage>
</organism>
<dbReference type="SUPFAM" id="SSF56112">
    <property type="entry name" value="Protein kinase-like (PK-like)"/>
    <property type="match status" value="1"/>
</dbReference>
<proteinExistence type="inferred from homology"/>
<evidence type="ECO:0000313" key="21">
    <source>
        <dbReference type="EMBL" id="KAH9303760.1"/>
    </source>
</evidence>
<dbReference type="InterPro" id="IPR000719">
    <property type="entry name" value="Prot_kinase_dom"/>
</dbReference>
<evidence type="ECO:0000256" key="14">
    <source>
        <dbReference type="ARBA" id="ARBA00022989"/>
    </source>
</evidence>
<dbReference type="InterPro" id="IPR011009">
    <property type="entry name" value="Kinase-like_dom_sf"/>
</dbReference>
<dbReference type="Gene3D" id="1.10.510.10">
    <property type="entry name" value="Transferase(Phosphotransferase) domain 1"/>
    <property type="match status" value="2"/>
</dbReference>
<evidence type="ECO:0000256" key="9">
    <source>
        <dbReference type="ARBA" id="ARBA00022729"/>
    </source>
</evidence>
<evidence type="ECO:0000256" key="2">
    <source>
        <dbReference type="ARBA" id="ARBA00008536"/>
    </source>
</evidence>
<evidence type="ECO:0000256" key="15">
    <source>
        <dbReference type="ARBA" id="ARBA00023136"/>
    </source>
</evidence>
<dbReference type="InterPro" id="IPR017441">
    <property type="entry name" value="Protein_kinase_ATP_BS"/>
</dbReference>
<dbReference type="InterPro" id="IPR001220">
    <property type="entry name" value="Legume_lectin_dom"/>
</dbReference>
<accession>A0AA38FII1</accession>
<keyword evidence="10" id="KW-0430">Lectin</keyword>
<keyword evidence="13 17" id="KW-0067">ATP-binding</keyword>
<feature type="region of interest" description="Disordered" evidence="18">
    <location>
        <begin position="587"/>
        <end position="608"/>
    </location>
</feature>
<dbReference type="PANTHER" id="PTHR27007">
    <property type="match status" value="1"/>
</dbReference>